<sequence>MKYSEFELKRSLSLSYLILATLKDKLLKNRKDKDVQKLMQKLNKSLNDIKETFASGDFFGKVNIIQNEISIGEMRYEERECKIVYKWNNMMVEIPDLPIDETEIKETKIVPVILKTPNKKIYIGGRLYKSIEKRVHERDFRLFVSIEELAIHNLRKSANDLEEEIAL</sequence>
<dbReference type="RefSeq" id="WP_013432060.1">
    <property type="nucleotide sequence ID" value="NC_014721.1"/>
</dbReference>
<dbReference type="HOGENOM" id="CLU_1591527_0_0_9"/>
<accession>E4SAM3</accession>
<evidence type="ECO:0000313" key="1">
    <source>
        <dbReference type="EMBL" id="ADQ40232.1"/>
    </source>
</evidence>
<dbReference type="KEGG" id="cki:Calkr_0700"/>
<dbReference type="EMBL" id="CP002326">
    <property type="protein sequence ID" value="ADQ40232.1"/>
    <property type="molecule type" value="Genomic_DNA"/>
</dbReference>
<organism evidence="1 2">
    <name type="scientific">Caldicellulosiruptor acetigenus (strain ATCC 700853 / DSM 12137 / I77R1B)</name>
    <name type="common">Caldicellulosiruptor kristjanssonii</name>
    <dbReference type="NCBI Taxonomy" id="632335"/>
    <lineage>
        <taxon>Bacteria</taxon>
        <taxon>Bacillati</taxon>
        <taxon>Bacillota</taxon>
        <taxon>Bacillota incertae sedis</taxon>
        <taxon>Caldicellulosiruptorales</taxon>
        <taxon>Caldicellulosiruptoraceae</taxon>
        <taxon>Caldicellulosiruptor</taxon>
    </lineage>
</organism>
<dbReference type="AlphaFoldDB" id="E4SAM3"/>
<keyword evidence="2" id="KW-1185">Reference proteome</keyword>
<gene>
    <name evidence="1" type="ordered locus">Calkr_0700</name>
</gene>
<evidence type="ECO:0000313" key="2">
    <source>
        <dbReference type="Proteomes" id="UP000009256"/>
    </source>
</evidence>
<reference evidence="1 2" key="2">
    <citation type="journal article" date="2011" name="J. Bacteriol.">
        <title>Complete genome sequences for the anaerobic, extremely thermophilic plant biomass-degrading bacteria Caldicellulosiruptor hydrothermalis, Caldicellulosiruptor kristjanssonii, Caldicellulosiruptor kronotskyensis, Caldicellulosiruptor owensenis, and Caldicellulosiruptor lactoaceticus.</title>
        <authorList>
            <person name="Blumer-Schuette S.E."/>
            <person name="Ozdemir I."/>
            <person name="Mistry D."/>
            <person name="Lucas S."/>
            <person name="Lapidus A."/>
            <person name="Cheng J.F."/>
            <person name="Goodwin L.A."/>
            <person name="Pitluck S."/>
            <person name="Land M.L."/>
            <person name="Hauser L.J."/>
            <person name="Woyke T."/>
            <person name="Mikhailova N."/>
            <person name="Pati A."/>
            <person name="Kyrpides N.C."/>
            <person name="Ivanova N."/>
            <person name="Detter J.C."/>
            <person name="Walston-Davenport K."/>
            <person name="Han S."/>
            <person name="Adams M.W."/>
            <person name="Kelly R.M."/>
        </authorList>
    </citation>
    <scope>NUCLEOTIDE SEQUENCE [LARGE SCALE GENOMIC DNA]</scope>
    <source>
        <strain evidence="2">ATCC 700853 / DSM 12137 / I77R1B</strain>
    </source>
</reference>
<protein>
    <submittedName>
        <fullName evidence="1">Uncharacterized protein</fullName>
    </submittedName>
</protein>
<dbReference type="Proteomes" id="UP000009256">
    <property type="component" value="Chromosome"/>
</dbReference>
<name>E4SAM3_CALA7</name>
<proteinExistence type="predicted"/>
<reference key="1">
    <citation type="submission" date="2010-11" db="EMBL/GenBank/DDBJ databases">
        <title>Complete sequence of chromosome of Caldicellulosiruptor kristjanssonii 177R1B.</title>
        <authorList>
            <consortium name="US DOE Joint Genome Institute"/>
            <person name="Lucas S."/>
            <person name="Copeland A."/>
            <person name="Lapidus A."/>
            <person name="Cheng J.-F."/>
            <person name="Bruce D."/>
            <person name="Goodwin L."/>
            <person name="Pitluck S."/>
            <person name="Davenport K."/>
            <person name="Detter J.C."/>
            <person name="Han C."/>
            <person name="Tapia R."/>
            <person name="Land M."/>
            <person name="Hauser L."/>
            <person name="Jeffries C."/>
            <person name="Kyrpides N."/>
            <person name="Ivanova N."/>
            <person name="Mikhailova N."/>
            <person name="Blumer-Schuette S.E."/>
            <person name="Kelly R.M."/>
            <person name="Woyke T."/>
        </authorList>
    </citation>
    <scope>NUCLEOTIDE SEQUENCE</scope>
    <source>
        <strain>177R1B</strain>
    </source>
</reference>